<dbReference type="Pfam" id="PF03748">
    <property type="entry name" value="FliL"/>
    <property type="match status" value="1"/>
</dbReference>
<sequence>MSRKSVVLLGILAVGVVLIGGSMVYEFVLKPGPSGPPTAAQLQSWQYSVDKITTNLQDSGIIEIQLTLQAPSTAVVTELTDRSAQVDDAVIAVLHGLNSTQIMQPGGRHVIKNLVMHRINSFLTSGKITAVYIDSLIVQ</sequence>
<dbReference type="EMBL" id="JALBUF010000005">
    <property type="protein sequence ID" value="MCI0183596.1"/>
    <property type="molecule type" value="Genomic_DNA"/>
</dbReference>
<keyword evidence="8" id="KW-1133">Transmembrane helix</keyword>
<comment type="function">
    <text evidence="1 10">Controls the rotational direction of flagella during chemotaxis.</text>
</comment>
<evidence type="ECO:0000256" key="4">
    <source>
        <dbReference type="ARBA" id="ARBA00022475"/>
    </source>
</evidence>
<evidence type="ECO:0000313" key="12">
    <source>
        <dbReference type="Proteomes" id="UP001139263"/>
    </source>
</evidence>
<dbReference type="GO" id="GO:0005886">
    <property type="term" value="C:plasma membrane"/>
    <property type="evidence" value="ECO:0007669"/>
    <property type="project" value="UniProtKB-SubCell"/>
</dbReference>
<dbReference type="PANTHER" id="PTHR35091:SF2">
    <property type="entry name" value="FLAGELLAR PROTEIN FLIL"/>
    <property type="match status" value="1"/>
</dbReference>
<evidence type="ECO:0000256" key="1">
    <source>
        <dbReference type="ARBA" id="ARBA00002254"/>
    </source>
</evidence>
<comment type="subcellular location">
    <subcellularLocation>
        <location evidence="2">Cell membrane</location>
        <topology evidence="2">Single-pass membrane protein</topology>
    </subcellularLocation>
</comment>
<name>A0A9X2AF16_9BACL</name>
<evidence type="ECO:0000256" key="7">
    <source>
        <dbReference type="ARBA" id="ARBA00022779"/>
    </source>
</evidence>
<comment type="similarity">
    <text evidence="3 10">Belongs to the FliL family.</text>
</comment>
<keyword evidence="4 10" id="KW-1003">Cell membrane</keyword>
<evidence type="ECO:0000256" key="3">
    <source>
        <dbReference type="ARBA" id="ARBA00008281"/>
    </source>
</evidence>
<dbReference type="Proteomes" id="UP001139263">
    <property type="component" value="Unassembled WGS sequence"/>
</dbReference>
<evidence type="ECO:0000256" key="10">
    <source>
        <dbReference type="RuleBase" id="RU364125"/>
    </source>
</evidence>
<proteinExistence type="inferred from homology"/>
<evidence type="ECO:0000256" key="8">
    <source>
        <dbReference type="ARBA" id="ARBA00022989"/>
    </source>
</evidence>
<evidence type="ECO:0000313" key="11">
    <source>
        <dbReference type="EMBL" id="MCI0183596.1"/>
    </source>
</evidence>
<dbReference type="InterPro" id="IPR005503">
    <property type="entry name" value="FliL"/>
</dbReference>
<dbReference type="GO" id="GO:0071978">
    <property type="term" value="P:bacterial-type flagellum-dependent swarming motility"/>
    <property type="evidence" value="ECO:0007669"/>
    <property type="project" value="TreeGrafter"/>
</dbReference>
<dbReference type="RefSeq" id="WP_241714076.1">
    <property type="nucleotide sequence ID" value="NZ_JALBUF010000005.1"/>
</dbReference>
<evidence type="ECO:0000256" key="5">
    <source>
        <dbReference type="ARBA" id="ARBA00022500"/>
    </source>
</evidence>
<evidence type="ECO:0000256" key="6">
    <source>
        <dbReference type="ARBA" id="ARBA00022692"/>
    </source>
</evidence>
<evidence type="ECO:0000256" key="2">
    <source>
        <dbReference type="ARBA" id="ARBA00004162"/>
    </source>
</evidence>
<keyword evidence="12" id="KW-1185">Reference proteome</keyword>
<dbReference type="PANTHER" id="PTHR35091">
    <property type="entry name" value="FLAGELLAR PROTEIN FLIL"/>
    <property type="match status" value="1"/>
</dbReference>
<keyword evidence="5 10" id="KW-0145">Chemotaxis</keyword>
<dbReference type="GO" id="GO:0009425">
    <property type="term" value="C:bacterial-type flagellum basal body"/>
    <property type="evidence" value="ECO:0007669"/>
    <property type="project" value="InterPro"/>
</dbReference>
<keyword evidence="6" id="KW-0812">Transmembrane</keyword>
<evidence type="ECO:0000256" key="9">
    <source>
        <dbReference type="ARBA" id="ARBA00023136"/>
    </source>
</evidence>
<keyword evidence="9 10" id="KW-0472">Membrane</keyword>
<dbReference type="AlphaFoldDB" id="A0A9X2AF16"/>
<organism evidence="11 12">
    <name type="scientific">Sulfoacidibacillus ferrooxidans</name>
    <dbReference type="NCBI Taxonomy" id="2005001"/>
    <lineage>
        <taxon>Bacteria</taxon>
        <taxon>Bacillati</taxon>
        <taxon>Bacillota</taxon>
        <taxon>Bacilli</taxon>
        <taxon>Bacillales</taxon>
        <taxon>Alicyclobacillaceae</taxon>
        <taxon>Sulfoacidibacillus</taxon>
    </lineage>
</organism>
<keyword evidence="7 10" id="KW-0283">Flagellar rotation</keyword>
<accession>A0A9X2AF16</accession>
<comment type="caution">
    <text evidence="11">The sequence shown here is derived from an EMBL/GenBank/DDBJ whole genome shotgun (WGS) entry which is preliminary data.</text>
</comment>
<gene>
    <name evidence="11" type="ORF">MM817_01879</name>
</gene>
<reference evidence="11" key="1">
    <citation type="submission" date="2022-03" db="EMBL/GenBank/DDBJ databases">
        <title>Draft Genome Sequence of Firmicute Strain S0AB, a Heterotrophic Iron/Sulfur-Oxidizing Extreme Acidophile.</title>
        <authorList>
            <person name="Vergara E."/>
            <person name="Pakostova E."/>
            <person name="Johnson D.B."/>
            <person name="Holmes D.S."/>
        </authorList>
    </citation>
    <scope>NUCLEOTIDE SEQUENCE</scope>
    <source>
        <strain evidence="11">S0AB</strain>
    </source>
</reference>
<dbReference type="GO" id="GO:0006935">
    <property type="term" value="P:chemotaxis"/>
    <property type="evidence" value="ECO:0007669"/>
    <property type="project" value="UniProtKB-KW"/>
</dbReference>
<protein>
    <recommendedName>
        <fullName evidence="10">Flagellar protein FliL</fullName>
    </recommendedName>
</protein>